<dbReference type="EMBL" id="FQVB01000041">
    <property type="protein sequence ID" value="SHG09922.1"/>
    <property type="molecule type" value="Genomic_DNA"/>
</dbReference>
<protein>
    <submittedName>
        <fullName evidence="1">DNA polymerase-3 subunit delta</fullName>
    </submittedName>
</protein>
<name>A0A1M5H2J0_9BACT</name>
<dbReference type="NCBIfam" id="TIGR00678">
    <property type="entry name" value="holB"/>
    <property type="match status" value="1"/>
</dbReference>
<dbReference type="InterPro" id="IPR050238">
    <property type="entry name" value="DNA_Rep/Repair_Clamp_Loader"/>
</dbReference>
<dbReference type="InterPro" id="IPR027417">
    <property type="entry name" value="P-loop_NTPase"/>
</dbReference>
<dbReference type="GO" id="GO:0008408">
    <property type="term" value="F:3'-5' exonuclease activity"/>
    <property type="evidence" value="ECO:0007669"/>
    <property type="project" value="InterPro"/>
</dbReference>
<evidence type="ECO:0000313" key="1">
    <source>
        <dbReference type="EMBL" id="SHG09922.1"/>
    </source>
</evidence>
<accession>A0A1M5H2J0</accession>
<dbReference type="STRING" id="1121391.SAMN02745206_03262"/>
<dbReference type="Pfam" id="PF13177">
    <property type="entry name" value="DNA_pol3_delta2"/>
    <property type="match status" value="1"/>
</dbReference>
<dbReference type="OrthoDB" id="9810148at2"/>
<dbReference type="PANTHER" id="PTHR11669">
    <property type="entry name" value="REPLICATION FACTOR C / DNA POLYMERASE III GAMMA-TAU SUBUNIT"/>
    <property type="match status" value="1"/>
</dbReference>
<sequence>MSLETITGQIRAKKFLAHLLKTRNLPHALLLSGMEGIGKGRLALELAKALNCLTPPDPGTGAIACGTCEACRKIDRRVHPDLLWVEKEGTSIKLARIKEVRERCRVRPFEGSFRVTVVQDAQALTEEAGNALLKILEEPPPRNVFILLALDAQMLLPTLVSRCCHVRCQPLDDQQVRDLVAERWNLSPSQAAQVARLSFGSLERARAWAEGDRVERCRQVVHRLLEVARGPVLDLFLDTAQWVKESEDLEQDLECIKFWVRENLMQCLGMTEETVFDDTDAHGGRLAEDPDMLLRMYEVVENAVQHLRAHANKQLVLEGVCLKIKEWVDGKGHRYSFPGWRQDLSL</sequence>
<keyword evidence="2" id="KW-1185">Reference proteome</keyword>
<evidence type="ECO:0000313" key="2">
    <source>
        <dbReference type="Proteomes" id="UP000184076"/>
    </source>
</evidence>
<dbReference type="AlphaFoldDB" id="A0A1M5H2J0"/>
<proteinExistence type="predicted"/>
<dbReference type="Proteomes" id="UP000184076">
    <property type="component" value="Unassembled WGS sequence"/>
</dbReference>
<dbReference type="Gene3D" id="3.40.50.300">
    <property type="entry name" value="P-loop containing nucleotide triphosphate hydrolases"/>
    <property type="match status" value="1"/>
</dbReference>
<dbReference type="SUPFAM" id="SSF52540">
    <property type="entry name" value="P-loop containing nucleoside triphosphate hydrolases"/>
    <property type="match status" value="1"/>
</dbReference>
<organism evidence="1 2">
    <name type="scientific">Desulfacinum infernum DSM 9756</name>
    <dbReference type="NCBI Taxonomy" id="1121391"/>
    <lineage>
        <taxon>Bacteria</taxon>
        <taxon>Pseudomonadati</taxon>
        <taxon>Thermodesulfobacteriota</taxon>
        <taxon>Syntrophobacteria</taxon>
        <taxon>Syntrophobacterales</taxon>
        <taxon>Syntrophobacteraceae</taxon>
        <taxon>Desulfacinum</taxon>
    </lineage>
</organism>
<reference evidence="2" key="1">
    <citation type="submission" date="2016-11" db="EMBL/GenBank/DDBJ databases">
        <authorList>
            <person name="Varghese N."/>
            <person name="Submissions S."/>
        </authorList>
    </citation>
    <scope>NUCLEOTIDE SEQUENCE [LARGE SCALE GENOMIC DNA]</scope>
    <source>
        <strain evidence="2">DSM 9756</strain>
    </source>
</reference>
<dbReference type="PANTHER" id="PTHR11669:SF8">
    <property type="entry name" value="DNA POLYMERASE III SUBUNIT DELTA"/>
    <property type="match status" value="1"/>
</dbReference>
<dbReference type="GO" id="GO:0006261">
    <property type="term" value="P:DNA-templated DNA replication"/>
    <property type="evidence" value="ECO:0007669"/>
    <property type="project" value="TreeGrafter"/>
</dbReference>
<dbReference type="RefSeq" id="WP_073041365.1">
    <property type="nucleotide sequence ID" value="NZ_FQVB01000041.1"/>
</dbReference>
<dbReference type="InterPro" id="IPR004622">
    <property type="entry name" value="DNA_pol_HolB"/>
</dbReference>
<dbReference type="GO" id="GO:0003887">
    <property type="term" value="F:DNA-directed DNA polymerase activity"/>
    <property type="evidence" value="ECO:0007669"/>
    <property type="project" value="InterPro"/>
</dbReference>
<gene>
    <name evidence="1" type="ORF">SAMN02745206_03262</name>
</gene>